<dbReference type="InterPro" id="IPR002508">
    <property type="entry name" value="MurNAc-LAA_cat"/>
</dbReference>
<dbReference type="SUPFAM" id="SSF53187">
    <property type="entry name" value="Zn-dependent exopeptidases"/>
    <property type="match status" value="1"/>
</dbReference>
<evidence type="ECO:0000313" key="4">
    <source>
        <dbReference type="Proteomes" id="UP000543224"/>
    </source>
</evidence>
<dbReference type="PANTHER" id="PTHR30404:SF0">
    <property type="entry name" value="N-ACETYLMURAMOYL-L-ALANINE AMIDASE AMIC"/>
    <property type="match status" value="1"/>
</dbReference>
<dbReference type="InterPro" id="IPR050695">
    <property type="entry name" value="N-acetylmuramoyl_amidase_3"/>
</dbReference>
<organism evidence="3 4">
    <name type="scientific">Candidatus Hakubella thermalkaliphila</name>
    <dbReference type="NCBI Taxonomy" id="2754717"/>
    <lineage>
        <taxon>Bacteria</taxon>
        <taxon>Bacillati</taxon>
        <taxon>Actinomycetota</taxon>
        <taxon>Actinomycetota incertae sedis</taxon>
        <taxon>Candidatus Hakubellales</taxon>
        <taxon>Candidatus Hakubellaceae</taxon>
        <taxon>Candidatus Hakubella</taxon>
    </lineage>
</organism>
<sequence>MTRESDVDVPLRRRLPALNAACFVSIHCNAWVDRAAHGTETFWRVGSNLGSRGLAEILQRHLLRELGLRDRGVKTASFQVLRQARC</sequence>
<dbReference type="Pfam" id="PF01520">
    <property type="entry name" value="Amidase_3"/>
    <property type="match status" value="1"/>
</dbReference>
<feature type="non-terminal residue" evidence="3">
    <location>
        <position position="86"/>
    </location>
</feature>
<evidence type="ECO:0000259" key="2">
    <source>
        <dbReference type="SMART" id="SM00646"/>
    </source>
</evidence>
<dbReference type="AlphaFoldDB" id="A0A6V8P2J9"/>
<gene>
    <name evidence="3" type="ORF">HKBW3S25_02073</name>
</gene>
<dbReference type="EMBL" id="BLRX01000709">
    <property type="protein sequence ID" value="GFP26577.1"/>
    <property type="molecule type" value="Genomic_DNA"/>
</dbReference>
<dbReference type="Gene3D" id="3.40.630.40">
    <property type="entry name" value="Zn-dependent exopeptidases"/>
    <property type="match status" value="1"/>
</dbReference>
<dbReference type="GO" id="GO:0030288">
    <property type="term" value="C:outer membrane-bounded periplasmic space"/>
    <property type="evidence" value="ECO:0007669"/>
    <property type="project" value="TreeGrafter"/>
</dbReference>
<feature type="domain" description="MurNAc-LAA" evidence="2">
    <location>
        <begin position="12"/>
        <end position="86"/>
    </location>
</feature>
<keyword evidence="1" id="KW-0378">Hydrolase</keyword>
<evidence type="ECO:0000256" key="1">
    <source>
        <dbReference type="ARBA" id="ARBA00022801"/>
    </source>
</evidence>
<dbReference type="PANTHER" id="PTHR30404">
    <property type="entry name" value="N-ACETYLMURAMOYL-L-ALANINE AMIDASE"/>
    <property type="match status" value="1"/>
</dbReference>
<evidence type="ECO:0000313" key="3">
    <source>
        <dbReference type="EMBL" id="GFP26577.1"/>
    </source>
</evidence>
<dbReference type="GO" id="GO:0009253">
    <property type="term" value="P:peptidoglycan catabolic process"/>
    <property type="evidence" value="ECO:0007669"/>
    <property type="project" value="InterPro"/>
</dbReference>
<reference evidence="3 4" key="1">
    <citation type="journal article" date="2020" name="Front. Microbiol.">
        <title>Single-cell genomics of novel Actinobacteria with the Wood-Ljungdahl pathway discovered in a serpentinizing system.</title>
        <authorList>
            <person name="Merino N."/>
            <person name="Kawai M."/>
            <person name="Boyd E.S."/>
            <person name="Colman D.R."/>
            <person name="McGlynn S.E."/>
            <person name="Nealson K.H."/>
            <person name="Kurokawa K."/>
            <person name="Hongoh Y."/>
        </authorList>
    </citation>
    <scope>NUCLEOTIDE SEQUENCE [LARGE SCALE GENOMIC DNA]</scope>
    <source>
        <strain evidence="3 4">S25</strain>
    </source>
</reference>
<dbReference type="CDD" id="cd02696">
    <property type="entry name" value="MurNAc-LAA"/>
    <property type="match status" value="1"/>
</dbReference>
<accession>A0A6V8P2J9</accession>
<dbReference type="Proteomes" id="UP000543224">
    <property type="component" value="Unassembled WGS sequence"/>
</dbReference>
<dbReference type="SMART" id="SM00646">
    <property type="entry name" value="Ami_3"/>
    <property type="match status" value="1"/>
</dbReference>
<dbReference type="GO" id="GO:0008745">
    <property type="term" value="F:N-acetylmuramoyl-L-alanine amidase activity"/>
    <property type="evidence" value="ECO:0007669"/>
    <property type="project" value="InterPro"/>
</dbReference>
<proteinExistence type="predicted"/>
<comment type="caution">
    <text evidence="3">The sequence shown here is derived from an EMBL/GenBank/DDBJ whole genome shotgun (WGS) entry which is preliminary data.</text>
</comment>
<protein>
    <submittedName>
        <fullName evidence="3">N-acetylmuramoyl-L-alanine amidase</fullName>
    </submittedName>
</protein>
<name>A0A6V8P2J9_9ACTN</name>